<dbReference type="PIRSF" id="PIRSF020818">
    <property type="entry name" value="PHB_depoly_PhaZ"/>
    <property type="match status" value="1"/>
</dbReference>
<name>A0ABT5DWV3_9BACT</name>
<dbReference type="NCBIfam" id="TIGR01849">
    <property type="entry name" value="PHB_depoly_PhaZ"/>
    <property type="match status" value="1"/>
</dbReference>
<dbReference type="Proteomes" id="UP001221686">
    <property type="component" value="Unassembled WGS sequence"/>
</dbReference>
<evidence type="ECO:0000313" key="2">
    <source>
        <dbReference type="EMBL" id="MDC0718109.1"/>
    </source>
</evidence>
<comment type="caution">
    <text evidence="2">The sequence shown here is derived from an EMBL/GenBank/DDBJ whole genome shotgun (WGS) entry which is preliminary data.</text>
</comment>
<reference evidence="2 3" key="1">
    <citation type="submission" date="2022-11" db="EMBL/GenBank/DDBJ databases">
        <title>Minimal conservation of predation-associated metabolite biosynthetic gene clusters underscores biosynthetic potential of Myxococcota including descriptions for ten novel species: Archangium lansinium sp. nov., Myxococcus landrumus sp. nov., Nannocystis bai.</title>
        <authorList>
            <person name="Ahearne A."/>
            <person name="Stevens C."/>
            <person name="Dowd S."/>
        </authorList>
    </citation>
    <scope>NUCLEOTIDE SEQUENCE [LARGE SCALE GENOMIC DNA]</scope>
    <source>
        <strain evidence="2 3">BB15-2</strain>
    </source>
</reference>
<accession>A0ABT5DWV3</accession>
<sequence>MLPPSMLYELHHLQRRWLRPIAGLSRVNAELLRMAPGGLGRPAAAGWELLRRIIKDHPRPAFGIDSVEVDGQPVRIREEVVAHTPWCRLVRFARHADDPQLAARLDADPRVLLCAPLSGHFATLLRDTVRSLSADHDVYVTDWSDAREVPLSAGFFGLDDYVLHLERFLRALGPARTHVVAVCQPAVPALAAVARMASAGEETAASLTLMGGPIDGRINPTQVNRLATERPLVWFEKNLVHRVPAGFPGEGRRVYPGFLQLAAFVSMNPRRHFAAYRDYWFDRVRGRDEQAAAHERFYDEYNAVLDMDALYYLETVRLVFQEHALARGTWKVAGERVRPGDIRDTAVLTVEGAEDDITGAGQTHAAQELCRGVPEAARQRLTAEGAGHYGIFSGARWRNSIYPAVRAFIRAHDPAFAGGQRS</sequence>
<dbReference type="EMBL" id="JAQNDL010000001">
    <property type="protein sequence ID" value="MDC0718109.1"/>
    <property type="molecule type" value="Genomic_DNA"/>
</dbReference>
<dbReference type="InterPro" id="IPR051321">
    <property type="entry name" value="PHA/PHB_synthase"/>
</dbReference>
<dbReference type="SUPFAM" id="SSF53474">
    <property type="entry name" value="alpha/beta-Hydrolases"/>
    <property type="match status" value="1"/>
</dbReference>
<proteinExistence type="predicted"/>
<dbReference type="InterPro" id="IPR010915">
    <property type="entry name" value="PHB_depoly_PhaZ"/>
</dbReference>
<evidence type="ECO:0000259" key="1">
    <source>
        <dbReference type="Pfam" id="PF06850"/>
    </source>
</evidence>
<dbReference type="InterPro" id="IPR009656">
    <property type="entry name" value="PHB_depo_C"/>
</dbReference>
<dbReference type="PANTHER" id="PTHR36837:SF4">
    <property type="entry name" value="BLR0908 PROTEIN"/>
    <property type="match status" value="1"/>
</dbReference>
<dbReference type="Gene3D" id="3.40.50.1820">
    <property type="entry name" value="alpha/beta hydrolase"/>
    <property type="match status" value="1"/>
</dbReference>
<organism evidence="2 3">
    <name type="scientific">Nannocystis bainbridge</name>
    <dbReference type="NCBI Taxonomy" id="2995303"/>
    <lineage>
        <taxon>Bacteria</taxon>
        <taxon>Pseudomonadati</taxon>
        <taxon>Myxococcota</taxon>
        <taxon>Polyangia</taxon>
        <taxon>Nannocystales</taxon>
        <taxon>Nannocystaceae</taxon>
        <taxon>Nannocystis</taxon>
    </lineage>
</organism>
<keyword evidence="3" id="KW-1185">Reference proteome</keyword>
<dbReference type="Pfam" id="PF06850">
    <property type="entry name" value="PHB_depo_C"/>
    <property type="match status" value="1"/>
</dbReference>
<feature type="domain" description="PHB de-polymerase C-terminal" evidence="1">
    <location>
        <begin position="211"/>
        <end position="412"/>
    </location>
</feature>
<dbReference type="RefSeq" id="WP_272086589.1">
    <property type="nucleotide sequence ID" value="NZ_JAQNDL010000001.1"/>
</dbReference>
<protein>
    <submittedName>
        <fullName evidence="2">Polyhydroxyalkanoate depolymerase</fullName>
    </submittedName>
</protein>
<gene>
    <name evidence="2" type="primary">phaZ</name>
    <name evidence="2" type="ORF">POL25_14475</name>
</gene>
<evidence type="ECO:0000313" key="3">
    <source>
        <dbReference type="Proteomes" id="UP001221686"/>
    </source>
</evidence>
<dbReference type="InterPro" id="IPR029058">
    <property type="entry name" value="AB_hydrolase_fold"/>
</dbReference>
<dbReference type="PANTHER" id="PTHR36837">
    <property type="entry name" value="POLY(3-HYDROXYALKANOATE) POLYMERASE SUBUNIT PHAC"/>
    <property type="match status" value="1"/>
</dbReference>